<dbReference type="AlphaFoldDB" id="A0A3M2X0P3"/>
<dbReference type="Proteomes" id="UP000277952">
    <property type="component" value="Unassembled WGS sequence"/>
</dbReference>
<sequence>MPALRGCASDLHAGLHQLKVFTAQMLYPVADRQSVGDHRLPVLRLIRLRFLELMHRVDPTFGVSGMKLSDEN</sequence>
<name>A0A3M2X0P3_PSEA0</name>
<proteinExistence type="predicted"/>
<accession>A0A3M2X0P3</accession>
<protein>
    <submittedName>
        <fullName evidence="1">Uncharacterized protein</fullName>
    </submittedName>
</protein>
<comment type="caution">
    <text evidence="1">The sequence shown here is derived from an EMBL/GenBank/DDBJ whole genome shotgun (WGS) entry which is preliminary data.</text>
</comment>
<evidence type="ECO:0000313" key="2">
    <source>
        <dbReference type="Proteomes" id="UP000277952"/>
    </source>
</evidence>
<evidence type="ECO:0000313" key="1">
    <source>
        <dbReference type="EMBL" id="RML57369.1"/>
    </source>
</evidence>
<organism evidence="1 2">
    <name type="scientific">Pseudomonas amygdali pv. morsprunorum</name>
    <dbReference type="NCBI Taxonomy" id="129138"/>
    <lineage>
        <taxon>Bacteria</taxon>
        <taxon>Pseudomonadati</taxon>
        <taxon>Pseudomonadota</taxon>
        <taxon>Gammaproteobacteria</taxon>
        <taxon>Pseudomonadales</taxon>
        <taxon>Pseudomonadaceae</taxon>
        <taxon>Pseudomonas</taxon>
        <taxon>Pseudomonas amygdali</taxon>
    </lineage>
</organism>
<dbReference type="EMBL" id="RBNS01000036">
    <property type="protein sequence ID" value="RML57369.1"/>
    <property type="molecule type" value="Genomic_DNA"/>
</dbReference>
<gene>
    <name evidence="1" type="ORF">ALQ94_200000</name>
</gene>
<reference evidence="1 2" key="1">
    <citation type="submission" date="2018-08" db="EMBL/GenBank/DDBJ databases">
        <title>Recombination of ecologically and evolutionarily significant loci maintains genetic cohesion in the Pseudomonas syringae species complex.</title>
        <authorList>
            <person name="Dillon M."/>
            <person name="Thakur S."/>
            <person name="Almeida R.N.D."/>
            <person name="Weir B.S."/>
            <person name="Guttman D.S."/>
        </authorList>
    </citation>
    <scope>NUCLEOTIDE SEQUENCE [LARGE SCALE GENOMIC DNA]</scope>
    <source>
        <strain evidence="1 2">19322</strain>
    </source>
</reference>